<dbReference type="EMBL" id="JACCKX010000001">
    <property type="protein sequence ID" value="NZA01298.1"/>
    <property type="molecule type" value="Genomic_DNA"/>
</dbReference>
<dbReference type="GO" id="GO:0005829">
    <property type="term" value="C:cytosol"/>
    <property type="evidence" value="ECO:0007669"/>
    <property type="project" value="TreeGrafter"/>
</dbReference>
<keyword evidence="2" id="KW-0378">Hydrolase</keyword>
<dbReference type="Pfam" id="PF01734">
    <property type="entry name" value="Patatin"/>
    <property type="match status" value="1"/>
</dbReference>
<protein>
    <submittedName>
        <fullName evidence="5">Patatin-like phospholipase family protein</fullName>
    </submittedName>
</protein>
<evidence type="ECO:0000256" key="1">
    <source>
        <dbReference type="ARBA" id="ARBA00023098"/>
    </source>
</evidence>
<accession>A0A853IX33</accession>
<feature type="active site" description="Nucleophile" evidence="2">
    <location>
        <position position="99"/>
    </location>
</feature>
<keyword evidence="6" id="KW-1185">Reference proteome</keyword>
<dbReference type="PANTHER" id="PTHR10728:SF33">
    <property type="entry name" value="LYSOPHOSPHOLIPASE 1-RELATED"/>
    <property type="match status" value="1"/>
</dbReference>
<evidence type="ECO:0000313" key="5">
    <source>
        <dbReference type="EMBL" id="NZA01298.1"/>
    </source>
</evidence>
<feature type="signal peptide" evidence="3">
    <location>
        <begin position="1"/>
        <end position="15"/>
    </location>
</feature>
<keyword evidence="3" id="KW-0732">Signal</keyword>
<comment type="caution">
    <text evidence="2">Lacks conserved residue(s) required for the propagation of feature annotation.</text>
</comment>
<organism evidence="5 6">
    <name type="scientific">Ottowia beijingensis</name>
    <dbReference type="NCBI Taxonomy" id="1207057"/>
    <lineage>
        <taxon>Bacteria</taxon>
        <taxon>Pseudomonadati</taxon>
        <taxon>Pseudomonadota</taxon>
        <taxon>Betaproteobacteria</taxon>
        <taxon>Burkholderiales</taxon>
        <taxon>Comamonadaceae</taxon>
        <taxon>Ottowia</taxon>
    </lineage>
</organism>
<dbReference type="AlphaFoldDB" id="A0A853IX33"/>
<keyword evidence="2" id="KW-0442">Lipid degradation</keyword>
<name>A0A853IX33_9BURK</name>
<feature type="active site" description="Proton acceptor" evidence="2">
    <location>
        <position position="250"/>
    </location>
</feature>
<dbReference type="GO" id="GO:0046475">
    <property type="term" value="P:glycerophospholipid catabolic process"/>
    <property type="evidence" value="ECO:0007669"/>
    <property type="project" value="TreeGrafter"/>
</dbReference>
<dbReference type="PANTHER" id="PTHR10728">
    <property type="entry name" value="CYTOSOLIC PHOSPHOLIPASE A2"/>
    <property type="match status" value="1"/>
</dbReference>
<comment type="caution">
    <text evidence="5">The sequence shown here is derived from an EMBL/GenBank/DDBJ whole genome shotgun (WGS) entry which is preliminary data.</text>
</comment>
<dbReference type="RefSeq" id="WP_180549789.1">
    <property type="nucleotide sequence ID" value="NZ_JACCKX010000001.1"/>
</dbReference>
<dbReference type="InterPro" id="IPR002641">
    <property type="entry name" value="PNPLA_dom"/>
</dbReference>
<sequence length="474" mass="52129">MRVIGGRWLAVTACAALLTACSSVRPWLNTAMQADQLRSMHVNETRDPSLVMAVTISGGGARAAAFGYGVLRELEDHEFDWRGRRLTLLEATDLISAVSGGSIVAAYYAAFGRTGLPRFEHDFLRQDFQQSLLGMMARPGNLRDLSSPWFGRAHLLARRLDTLYEGKTFADLERNPRHPQLIVTATDLARGTGFEFTWDQFTLICSDLGRVPLSFAVAASSAVPLLLSPVTLRNYADRCPAEVTRRIQGDGAVARAGPADFRRRLYRAQADAYLNAAQRPYIHLVDGGLSDNLGVQRLLDRALMEGGLRQTFREVVIPPGSVHKVVLVVVNAEREPTHDIDASDTVPGMFDVAETLLFGAGARKTRETQEYLQDVIREWSSELEAHAAAGASVFAADADIHVIMVNLRDAALHSDRRQLLRVPTAFTVSDSEVTELITAGREVLRYSPDFQALVRALGARGVFPSTRSVNMKEK</sequence>
<evidence type="ECO:0000259" key="4">
    <source>
        <dbReference type="PROSITE" id="PS51635"/>
    </source>
</evidence>
<feature type="chain" id="PRO_5032329314" evidence="3">
    <location>
        <begin position="16"/>
        <end position="474"/>
    </location>
</feature>
<dbReference type="SUPFAM" id="SSF52151">
    <property type="entry name" value="FabD/lysophospholipase-like"/>
    <property type="match status" value="1"/>
</dbReference>
<dbReference type="GO" id="GO:0004623">
    <property type="term" value="F:phospholipase A2 activity"/>
    <property type="evidence" value="ECO:0007669"/>
    <property type="project" value="TreeGrafter"/>
</dbReference>
<evidence type="ECO:0000256" key="2">
    <source>
        <dbReference type="PROSITE-ProRule" id="PRU01161"/>
    </source>
</evidence>
<reference evidence="5 6" key="1">
    <citation type="submission" date="2020-07" db="EMBL/GenBank/DDBJ databases">
        <authorList>
            <person name="Maaloum M."/>
        </authorList>
    </citation>
    <scope>NUCLEOTIDE SEQUENCE [LARGE SCALE GENOMIC DNA]</scope>
    <source>
        <strain evidence="5 6">GCS-AN-3</strain>
    </source>
</reference>
<evidence type="ECO:0000256" key="3">
    <source>
        <dbReference type="SAM" id="SignalP"/>
    </source>
</evidence>
<feature type="domain" description="PNPLA" evidence="4">
    <location>
        <begin position="55"/>
        <end position="263"/>
    </location>
</feature>
<evidence type="ECO:0000313" key="6">
    <source>
        <dbReference type="Proteomes" id="UP000589716"/>
    </source>
</evidence>
<feature type="short sequence motif" description="DGA/G" evidence="2">
    <location>
        <begin position="250"/>
        <end position="252"/>
    </location>
</feature>
<gene>
    <name evidence="5" type="ORF">H0I39_05105</name>
</gene>
<dbReference type="Gene3D" id="3.40.1090.10">
    <property type="entry name" value="Cytosolic phospholipase A2 catalytic domain"/>
    <property type="match status" value="2"/>
</dbReference>
<proteinExistence type="predicted"/>
<dbReference type="PROSITE" id="PS51635">
    <property type="entry name" value="PNPLA"/>
    <property type="match status" value="1"/>
</dbReference>
<dbReference type="Proteomes" id="UP000589716">
    <property type="component" value="Unassembled WGS sequence"/>
</dbReference>
<keyword evidence="1 2" id="KW-0443">Lipid metabolism</keyword>
<dbReference type="InterPro" id="IPR016035">
    <property type="entry name" value="Acyl_Trfase/lysoPLipase"/>
</dbReference>
<dbReference type="PROSITE" id="PS51257">
    <property type="entry name" value="PROKAR_LIPOPROTEIN"/>
    <property type="match status" value="1"/>
</dbReference>